<dbReference type="OrthoDB" id="9806388at2"/>
<dbReference type="SUPFAM" id="SSF55920">
    <property type="entry name" value="Creatinase/aminopeptidase"/>
    <property type="match status" value="1"/>
</dbReference>
<evidence type="ECO:0000259" key="2">
    <source>
        <dbReference type="Pfam" id="PF01321"/>
    </source>
</evidence>
<dbReference type="SUPFAM" id="SSF53092">
    <property type="entry name" value="Creatinase/prolidase N-terminal domain"/>
    <property type="match status" value="1"/>
</dbReference>
<dbReference type="Pfam" id="PF01321">
    <property type="entry name" value="Creatinase_N"/>
    <property type="match status" value="1"/>
</dbReference>
<dbReference type="PANTHER" id="PTHR46112">
    <property type="entry name" value="AMINOPEPTIDASE"/>
    <property type="match status" value="1"/>
</dbReference>
<dbReference type="Pfam" id="PF00557">
    <property type="entry name" value="Peptidase_M24"/>
    <property type="match status" value="1"/>
</dbReference>
<reference evidence="3 4" key="1">
    <citation type="submission" date="2013-07" db="EMBL/GenBank/DDBJ databases">
        <title>Comparative Genomic and Metabolomic Analysis of Twelve Strains of Pseudoalteromonas luteoviolacea.</title>
        <authorList>
            <person name="Vynne N.G."/>
            <person name="Mansson M."/>
            <person name="Gram L."/>
        </authorList>
    </citation>
    <scope>NUCLEOTIDE SEQUENCE [LARGE SCALE GENOMIC DNA]</scope>
    <source>
        <strain evidence="3 4">NCIMB 1942</strain>
    </source>
</reference>
<dbReference type="Gene3D" id="3.90.230.10">
    <property type="entry name" value="Creatinase/methionine aminopeptidase superfamily"/>
    <property type="match status" value="1"/>
</dbReference>
<sequence>MNVNYQSRKSKLLQSLKQHQADMMIISSRQNIRYLTGFSGNAATLLMSKHESYLITDYRYFERACEETSDIEVIQRDRDTESLGQCIARCLPNCEAVAFEAAHFSVDQWRVIAAELPYSNLRGVTGCVEALREVKDEIEISYIQQAAQIADESLSEMLTLAKEGVQERELALELEYKMRSKGSEGVSFDTILLFGERSALPHGNPSERRLKKGDFILVDFGAVVNGYRSDMTRTYVLGTPTAKQTSVFNTVQQAQQRALESVKSGIDCDSLNKVAHQVLTSSPFARFAGEGLGHGLGLNLHEQPFIKPKVSHILKQGNVITIEPGIYIPGFGGVRLEEDIVVTEQGCKYLTKAPQTFEL</sequence>
<evidence type="ECO:0008006" key="5">
    <source>
        <dbReference type="Google" id="ProtNLM"/>
    </source>
</evidence>
<dbReference type="InterPro" id="IPR000587">
    <property type="entry name" value="Creatinase_N"/>
</dbReference>
<dbReference type="InterPro" id="IPR036005">
    <property type="entry name" value="Creatinase/aminopeptidase-like"/>
</dbReference>
<dbReference type="InterPro" id="IPR050659">
    <property type="entry name" value="Peptidase_M24B"/>
</dbReference>
<evidence type="ECO:0000313" key="3">
    <source>
        <dbReference type="EMBL" id="KZN44932.1"/>
    </source>
</evidence>
<dbReference type="GO" id="GO:0008235">
    <property type="term" value="F:metalloexopeptidase activity"/>
    <property type="evidence" value="ECO:0007669"/>
    <property type="project" value="UniProtKB-ARBA"/>
</dbReference>
<dbReference type="Proteomes" id="UP000076587">
    <property type="component" value="Unassembled WGS sequence"/>
</dbReference>
<dbReference type="PRINTS" id="PR00599">
    <property type="entry name" value="MAPEPTIDASE"/>
</dbReference>
<accession>A0A167A323</accession>
<dbReference type="EMBL" id="AUXT01000183">
    <property type="protein sequence ID" value="KZN44932.1"/>
    <property type="molecule type" value="Genomic_DNA"/>
</dbReference>
<evidence type="ECO:0000313" key="4">
    <source>
        <dbReference type="Proteomes" id="UP000076587"/>
    </source>
</evidence>
<dbReference type="PATRIC" id="fig|1365253.3.peg.3702"/>
<dbReference type="AlphaFoldDB" id="A0A167A323"/>
<comment type="caution">
    <text evidence="3">The sequence shown here is derived from an EMBL/GenBank/DDBJ whole genome shotgun (WGS) entry which is preliminary data.</text>
</comment>
<feature type="domain" description="Peptidase M24" evidence="1">
    <location>
        <begin position="142"/>
        <end position="344"/>
    </location>
</feature>
<name>A0A167A323_9GAMM</name>
<dbReference type="InterPro" id="IPR000994">
    <property type="entry name" value="Pept_M24"/>
</dbReference>
<feature type="domain" description="Creatinase N-terminal" evidence="2">
    <location>
        <begin position="8"/>
        <end position="134"/>
    </location>
</feature>
<dbReference type="InterPro" id="IPR029149">
    <property type="entry name" value="Creatin/AminoP/Spt16_N"/>
</dbReference>
<protein>
    <recommendedName>
        <fullName evidence="5">Xaa-Pro aminopeptidase</fullName>
    </recommendedName>
</protein>
<organism evidence="3 4">
    <name type="scientific">Pseudoalteromonas luteoviolacea NCIMB 1942</name>
    <dbReference type="NCBI Taxonomy" id="1365253"/>
    <lineage>
        <taxon>Bacteria</taxon>
        <taxon>Pseudomonadati</taxon>
        <taxon>Pseudomonadota</taxon>
        <taxon>Gammaproteobacteria</taxon>
        <taxon>Alteromonadales</taxon>
        <taxon>Pseudoalteromonadaceae</taxon>
        <taxon>Pseudoalteromonas</taxon>
    </lineage>
</organism>
<evidence type="ECO:0000259" key="1">
    <source>
        <dbReference type="Pfam" id="PF00557"/>
    </source>
</evidence>
<dbReference type="GO" id="GO:0004177">
    <property type="term" value="F:aminopeptidase activity"/>
    <property type="evidence" value="ECO:0007669"/>
    <property type="project" value="UniProtKB-ARBA"/>
</dbReference>
<dbReference type="Gene3D" id="3.40.350.10">
    <property type="entry name" value="Creatinase/prolidase N-terminal domain"/>
    <property type="match status" value="1"/>
</dbReference>
<gene>
    <name evidence="3" type="ORF">N482_02735</name>
</gene>
<dbReference type="InterPro" id="IPR001714">
    <property type="entry name" value="Pept_M24_MAP"/>
</dbReference>
<proteinExistence type="predicted"/>
<dbReference type="PANTHER" id="PTHR46112:SF3">
    <property type="entry name" value="AMINOPEPTIDASE YPDF"/>
    <property type="match status" value="1"/>
</dbReference>